<gene>
    <name evidence="1" type="ORF">Pint_13970</name>
</gene>
<evidence type="ECO:0000313" key="2">
    <source>
        <dbReference type="Proteomes" id="UP001163603"/>
    </source>
</evidence>
<evidence type="ECO:0000313" key="1">
    <source>
        <dbReference type="EMBL" id="KAJ0031912.1"/>
    </source>
</evidence>
<name>A0ACC0YA66_9ROSI</name>
<organism evidence="1 2">
    <name type="scientific">Pistacia integerrima</name>
    <dbReference type="NCBI Taxonomy" id="434235"/>
    <lineage>
        <taxon>Eukaryota</taxon>
        <taxon>Viridiplantae</taxon>
        <taxon>Streptophyta</taxon>
        <taxon>Embryophyta</taxon>
        <taxon>Tracheophyta</taxon>
        <taxon>Spermatophyta</taxon>
        <taxon>Magnoliopsida</taxon>
        <taxon>eudicotyledons</taxon>
        <taxon>Gunneridae</taxon>
        <taxon>Pentapetalae</taxon>
        <taxon>rosids</taxon>
        <taxon>malvids</taxon>
        <taxon>Sapindales</taxon>
        <taxon>Anacardiaceae</taxon>
        <taxon>Pistacia</taxon>
    </lineage>
</organism>
<reference evidence="2" key="1">
    <citation type="journal article" date="2023" name="G3 (Bethesda)">
        <title>Genome assembly and association tests identify interacting loci associated with vigor, precocity, and sex in interspecific pistachio rootstocks.</title>
        <authorList>
            <person name="Palmer W."/>
            <person name="Jacygrad E."/>
            <person name="Sagayaradj S."/>
            <person name="Cavanaugh K."/>
            <person name="Han R."/>
            <person name="Bertier L."/>
            <person name="Beede B."/>
            <person name="Kafkas S."/>
            <person name="Golino D."/>
            <person name="Preece J."/>
            <person name="Michelmore R."/>
        </authorList>
    </citation>
    <scope>NUCLEOTIDE SEQUENCE [LARGE SCALE GENOMIC DNA]</scope>
</reference>
<accession>A0ACC0YA66</accession>
<dbReference type="EMBL" id="CM047743">
    <property type="protein sequence ID" value="KAJ0031912.1"/>
    <property type="molecule type" value="Genomic_DNA"/>
</dbReference>
<proteinExistence type="predicted"/>
<sequence length="100" mass="11724">MPSLAPFDVNGTKEERQMTKKIALQSLDATDFSTEMKKKKDSKNKADDSERWIEAKAEVLADNHSWRYAKRFLHPDVVAAYEYIFIWDEDLGVEHFNEEK</sequence>
<keyword evidence="2" id="KW-1185">Reference proteome</keyword>
<comment type="caution">
    <text evidence="1">The sequence shown here is derived from an EMBL/GenBank/DDBJ whole genome shotgun (WGS) entry which is preliminary data.</text>
</comment>
<protein>
    <submittedName>
        <fullName evidence="1">Uncharacterized protein</fullName>
    </submittedName>
</protein>
<dbReference type="Proteomes" id="UP001163603">
    <property type="component" value="Chromosome 8"/>
</dbReference>